<comment type="caution">
    <text evidence="3">The sequence shown here is derived from an EMBL/GenBank/DDBJ whole genome shotgun (WGS) entry which is preliminary data.</text>
</comment>
<gene>
    <name evidence="3" type="ORF">HF690_08770</name>
</gene>
<dbReference type="RefSeq" id="WP_113064689.1">
    <property type="nucleotide sequence ID" value="NZ_JAAZQD010000003.1"/>
</dbReference>
<dbReference type="InterPro" id="IPR014729">
    <property type="entry name" value="Rossmann-like_a/b/a_fold"/>
</dbReference>
<sequence length="145" mass="15918">MYKHILLPTDGSDLSLRAVDAGIQLAAKLGAKVYGLHVAMPYPAMSYMTEIITISEATYSEEAAERAERYLAEIKSRADTAGVTCETHYTFDEHPAKVIIDTAESKGCDLIVLASHGRRGFDRLLLGSETQRVLVGCELPVLVYR</sequence>
<name>A0A846ZMG1_9GAMM</name>
<evidence type="ECO:0000256" key="1">
    <source>
        <dbReference type="ARBA" id="ARBA00008791"/>
    </source>
</evidence>
<organism evidence="3 4">
    <name type="scientific">Oleiagrimonas citrea</name>
    <dbReference type="NCBI Taxonomy" id="1665687"/>
    <lineage>
        <taxon>Bacteria</taxon>
        <taxon>Pseudomonadati</taxon>
        <taxon>Pseudomonadota</taxon>
        <taxon>Gammaproteobacteria</taxon>
        <taxon>Lysobacterales</taxon>
        <taxon>Rhodanobacteraceae</taxon>
        <taxon>Oleiagrimonas</taxon>
    </lineage>
</organism>
<dbReference type="SUPFAM" id="SSF52402">
    <property type="entry name" value="Adenine nucleotide alpha hydrolases-like"/>
    <property type="match status" value="1"/>
</dbReference>
<dbReference type="Pfam" id="PF00582">
    <property type="entry name" value="Usp"/>
    <property type="match status" value="1"/>
</dbReference>
<accession>A0A846ZMG1</accession>
<dbReference type="EMBL" id="JAAZQD010000003">
    <property type="protein sequence ID" value="NKZ39042.1"/>
    <property type="molecule type" value="Genomic_DNA"/>
</dbReference>
<dbReference type="Proteomes" id="UP000541636">
    <property type="component" value="Unassembled WGS sequence"/>
</dbReference>
<proteinExistence type="inferred from homology"/>
<dbReference type="CDD" id="cd00293">
    <property type="entry name" value="USP-like"/>
    <property type="match status" value="1"/>
</dbReference>
<dbReference type="Gene3D" id="3.40.50.620">
    <property type="entry name" value="HUPs"/>
    <property type="match status" value="1"/>
</dbReference>
<evidence type="ECO:0000259" key="2">
    <source>
        <dbReference type="Pfam" id="PF00582"/>
    </source>
</evidence>
<dbReference type="AlphaFoldDB" id="A0A846ZMG1"/>
<dbReference type="PRINTS" id="PR01438">
    <property type="entry name" value="UNVRSLSTRESS"/>
</dbReference>
<dbReference type="PANTHER" id="PTHR46268:SF15">
    <property type="entry name" value="UNIVERSAL STRESS PROTEIN HP_0031"/>
    <property type="match status" value="1"/>
</dbReference>
<dbReference type="InterPro" id="IPR006016">
    <property type="entry name" value="UspA"/>
</dbReference>
<protein>
    <submittedName>
        <fullName evidence="3">Universal stress protein</fullName>
    </submittedName>
</protein>
<comment type="similarity">
    <text evidence="1">Belongs to the universal stress protein A family.</text>
</comment>
<dbReference type="PANTHER" id="PTHR46268">
    <property type="entry name" value="STRESS RESPONSE PROTEIN NHAX"/>
    <property type="match status" value="1"/>
</dbReference>
<dbReference type="InterPro" id="IPR006015">
    <property type="entry name" value="Universal_stress_UspA"/>
</dbReference>
<evidence type="ECO:0000313" key="3">
    <source>
        <dbReference type="EMBL" id="NKZ39042.1"/>
    </source>
</evidence>
<feature type="domain" description="UspA" evidence="2">
    <location>
        <begin position="1"/>
        <end position="145"/>
    </location>
</feature>
<keyword evidence="4" id="KW-1185">Reference proteome</keyword>
<reference evidence="3 4" key="1">
    <citation type="journal article" date="2017" name="Int. J. Syst. Evol. Microbiol.">
        <title>Oleiagrimonas citrea sp. nov., a marine bacterium isolated from tidal flat sediment and emended description of the genus Oleiagrimonas Fang et al. 2015 and Oleiagrimonas soli.</title>
        <authorList>
            <person name="Yang S.H."/>
            <person name="Seo H.S."/>
            <person name="Seong C.N."/>
            <person name="Kwon K.K."/>
        </authorList>
    </citation>
    <scope>NUCLEOTIDE SEQUENCE [LARGE SCALE GENOMIC DNA]</scope>
    <source>
        <strain evidence="3 4">MEBiC09124</strain>
    </source>
</reference>
<evidence type="ECO:0000313" key="4">
    <source>
        <dbReference type="Proteomes" id="UP000541636"/>
    </source>
</evidence>